<dbReference type="KEGG" id="mgl:MGL_3543"/>
<dbReference type="PANTHER" id="PTHR12705">
    <property type="entry name" value="ORIGIN RECOGNITION COMPLEX SUBUNIT 5"/>
    <property type="match status" value="1"/>
</dbReference>
<name>A8Q9R4_MALGO</name>
<dbReference type="VEuPathDB" id="FungiDB:MGL_3543"/>
<feature type="domain" description="Origin recognition complex subunit 5 C-terminal" evidence="1">
    <location>
        <begin position="174"/>
        <end position="351"/>
    </location>
</feature>
<dbReference type="PANTHER" id="PTHR12705:SF0">
    <property type="entry name" value="ORIGIN RECOGNITION COMPLEX SUBUNIT 5"/>
    <property type="match status" value="1"/>
</dbReference>
<dbReference type="RefSeq" id="XP_001729508.1">
    <property type="nucleotide sequence ID" value="XM_001729456.1"/>
</dbReference>
<proteinExistence type="predicted"/>
<protein>
    <recommendedName>
        <fullName evidence="1">Origin recognition complex subunit 5 C-terminal domain-containing protein</fullName>
    </recommendedName>
</protein>
<dbReference type="InterPro" id="IPR047088">
    <property type="entry name" value="ORC5_C"/>
</dbReference>
<reference evidence="2 3" key="1">
    <citation type="journal article" date="2007" name="Proc. Natl. Acad. Sci. U.S.A.">
        <title>Dandruff-associated Malassezia genomes reveal convergent and divergent virulence traits shared with plant and human fungal pathogens.</title>
        <authorList>
            <person name="Xu J."/>
            <person name="Saunders C.W."/>
            <person name="Hu P."/>
            <person name="Grant R.A."/>
            <person name="Boekhout T."/>
            <person name="Kuramae E.E."/>
            <person name="Kronstad J.W."/>
            <person name="Deangelis Y.M."/>
            <person name="Reeder N.L."/>
            <person name="Johnstone K.R."/>
            <person name="Leland M."/>
            <person name="Fieno A.M."/>
            <person name="Begley W.M."/>
            <person name="Sun Y."/>
            <person name="Lacey M.P."/>
            <person name="Chaudhary T."/>
            <person name="Keough T."/>
            <person name="Chu L."/>
            <person name="Sears R."/>
            <person name="Yuan B."/>
            <person name="Dawson T.L.Jr."/>
        </authorList>
    </citation>
    <scope>NUCLEOTIDE SEQUENCE [LARGE SCALE GENOMIC DNA]</scope>
    <source>
        <strain evidence="3">ATCC MYA-4612 / CBS 7966</strain>
    </source>
</reference>
<evidence type="ECO:0000313" key="2">
    <source>
        <dbReference type="EMBL" id="EDP42294.1"/>
    </source>
</evidence>
<dbReference type="GeneID" id="5853815"/>
<dbReference type="Pfam" id="PF14630">
    <property type="entry name" value="ORC5_C"/>
    <property type="match status" value="1"/>
</dbReference>
<dbReference type="InterPro" id="IPR020796">
    <property type="entry name" value="ORC5"/>
</dbReference>
<dbReference type="Proteomes" id="UP000008837">
    <property type="component" value="Unassembled WGS sequence"/>
</dbReference>
<dbReference type="GO" id="GO:0005664">
    <property type="term" value="C:nuclear origin of replication recognition complex"/>
    <property type="evidence" value="ECO:0007669"/>
    <property type="project" value="TreeGrafter"/>
</dbReference>
<dbReference type="GO" id="GO:0006270">
    <property type="term" value="P:DNA replication initiation"/>
    <property type="evidence" value="ECO:0007669"/>
    <property type="project" value="TreeGrafter"/>
</dbReference>
<dbReference type="GO" id="GO:0003688">
    <property type="term" value="F:DNA replication origin binding"/>
    <property type="evidence" value="ECO:0007669"/>
    <property type="project" value="TreeGrafter"/>
</dbReference>
<organism evidence="2 3">
    <name type="scientific">Malassezia globosa (strain ATCC MYA-4612 / CBS 7966)</name>
    <name type="common">Dandruff-associated fungus</name>
    <dbReference type="NCBI Taxonomy" id="425265"/>
    <lineage>
        <taxon>Eukaryota</taxon>
        <taxon>Fungi</taxon>
        <taxon>Dikarya</taxon>
        <taxon>Basidiomycota</taxon>
        <taxon>Ustilaginomycotina</taxon>
        <taxon>Malasseziomycetes</taxon>
        <taxon>Malasseziales</taxon>
        <taxon>Malasseziaceae</taxon>
        <taxon>Malassezia</taxon>
    </lineage>
</organism>
<accession>A8Q9R4</accession>
<comment type="caution">
    <text evidence="2">The sequence shown here is derived from an EMBL/GenBank/DDBJ whole genome shotgun (WGS) entry which is preliminary data.</text>
</comment>
<dbReference type="STRING" id="425265.A8Q9R4"/>
<evidence type="ECO:0000259" key="1">
    <source>
        <dbReference type="Pfam" id="PF14630"/>
    </source>
</evidence>
<evidence type="ECO:0000313" key="3">
    <source>
        <dbReference type="Proteomes" id="UP000008837"/>
    </source>
</evidence>
<sequence length="356" mass="40320">MWPLLAEMMGCQGKVMVVFVSPLSWASFRSTSGRTMSTSPLCIRIPRLPRDDVLALLDQDAETALTHVPDGIDFGLYRVVCQVFYDTVKDTIRDEYEIRILYTHLWRKLMSVVHAKGVRPNMPSLMPHISELCRDALARVAPRHVGPSAWALDSNVTKPESALMALPSRTGFGVMQAFLLISAFLASYNPAITDVKYFVRELKVSRKRRRGKAQKAAQEALMEMEGMTEIFDRTQFWGPRPFTLERVLAMYHALLADFELDLNEDGLLAPAERAARTSDNKAELNLEHVAGEFWSRSSTALAELNELVRQQLIVRISPANKLGAMQYRVNASFEYVYQVAVAVGFPLRVWLWDTYT</sequence>
<dbReference type="EMBL" id="AAYY01000013">
    <property type="protein sequence ID" value="EDP42294.1"/>
    <property type="molecule type" value="Genomic_DNA"/>
</dbReference>
<keyword evidence="3" id="KW-1185">Reference proteome</keyword>
<dbReference type="OMA" id="XANILVA"/>
<dbReference type="OrthoDB" id="365981at2759"/>
<dbReference type="InParanoid" id="A8Q9R4"/>
<dbReference type="AlphaFoldDB" id="A8Q9R4"/>
<gene>
    <name evidence="2" type="ORF">MGL_3543</name>
</gene>